<dbReference type="PANTHER" id="PTHR11746">
    <property type="entry name" value="O-METHYLTRANSFERASE"/>
    <property type="match status" value="1"/>
</dbReference>
<organism evidence="2 3">
    <name type="scientific">Eleusine coracana subsp. coracana</name>
    <dbReference type="NCBI Taxonomy" id="191504"/>
    <lineage>
        <taxon>Eukaryota</taxon>
        <taxon>Viridiplantae</taxon>
        <taxon>Streptophyta</taxon>
        <taxon>Embryophyta</taxon>
        <taxon>Tracheophyta</taxon>
        <taxon>Spermatophyta</taxon>
        <taxon>Magnoliopsida</taxon>
        <taxon>Liliopsida</taxon>
        <taxon>Poales</taxon>
        <taxon>Poaceae</taxon>
        <taxon>PACMAD clade</taxon>
        <taxon>Chloridoideae</taxon>
        <taxon>Cynodonteae</taxon>
        <taxon>Eleusininae</taxon>
        <taxon>Eleusine</taxon>
    </lineage>
</organism>
<evidence type="ECO:0000313" key="2">
    <source>
        <dbReference type="EMBL" id="GJN10165.1"/>
    </source>
</evidence>
<comment type="caution">
    <text evidence="2">The sequence shown here is derived from an EMBL/GenBank/DDBJ whole genome shotgun (WGS) entry which is preliminary data.</text>
</comment>
<reference evidence="2" key="1">
    <citation type="journal article" date="2018" name="DNA Res.">
        <title>Multiple hybrid de novo genome assembly of finger millet, an orphan allotetraploid crop.</title>
        <authorList>
            <person name="Hatakeyama M."/>
            <person name="Aluri S."/>
            <person name="Balachadran M.T."/>
            <person name="Sivarajan S.R."/>
            <person name="Patrignani A."/>
            <person name="Gruter S."/>
            <person name="Poveda L."/>
            <person name="Shimizu-Inatsugi R."/>
            <person name="Baeten J."/>
            <person name="Francoijs K.J."/>
            <person name="Nataraja K.N."/>
            <person name="Reddy Y.A.N."/>
            <person name="Phadnis S."/>
            <person name="Ravikumar R.L."/>
            <person name="Schlapbach R."/>
            <person name="Sreeman S.M."/>
            <person name="Shimizu K.K."/>
        </authorList>
    </citation>
    <scope>NUCLEOTIDE SEQUENCE</scope>
</reference>
<evidence type="ECO:0000313" key="3">
    <source>
        <dbReference type="Proteomes" id="UP001054889"/>
    </source>
</evidence>
<sequence>MNMDVQSPEDLIHAQYLVFHHCFSYVKSMALKCAVDLGISDAIHSRGCSATLSEIVAGTWINASRMPYVQRLMHFLSISGVFVSSDDPPAGATASSQTAGLAGGEAVVYKLTPTSRLLCRQKQA</sequence>
<accession>A0AAV5DJS4</accession>
<gene>
    <name evidence="2" type="primary">ga28234</name>
    <name evidence="2" type="ORF">PR202_ga28234</name>
</gene>
<dbReference type="InterPro" id="IPR016461">
    <property type="entry name" value="COMT-like"/>
</dbReference>
<dbReference type="Gene3D" id="1.10.10.10">
    <property type="entry name" value="Winged helix-like DNA-binding domain superfamily/Winged helix DNA-binding domain"/>
    <property type="match status" value="1"/>
</dbReference>
<dbReference type="Pfam" id="PF08100">
    <property type="entry name" value="Dimerisation"/>
    <property type="match status" value="1"/>
</dbReference>
<proteinExistence type="predicted"/>
<dbReference type="AlphaFoldDB" id="A0AAV5DJS4"/>
<dbReference type="Proteomes" id="UP001054889">
    <property type="component" value="Unassembled WGS sequence"/>
</dbReference>
<feature type="domain" description="O-methyltransferase dimerisation" evidence="1">
    <location>
        <begin position="20"/>
        <end position="119"/>
    </location>
</feature>
<dbReference type="GO" id="GO:0046983">
    <property type="term" value="F:protein dimerization activity"/>
    <property type="evidence" value="ECO:0007669"/>
    <property type="project" value="InterPro"/>
</dbReference>
<keyword evidence="3" id="KW-1185">Reference proteome</keyword>
<dbReference type="EMBL" id="BQKI01000017">
    <property type="protein sequence ID" value="GJN10165.1"/>
    <property type="molecule type" value="Genomic_DNA"/>
</dbReference>
<dbReference type="PROSITE" id="PS51683">
    <property type="entry name" value="SAM_OMT_II"/>
    <property type="match status" value="1"/>
</dbReference>
<dbReference type="GO" id="GO:0008168">
    <property type="term" value="F:methyltransferase activity"/>
    <property type="evidence" value="ECO:0007669"/>
    <property type="project" value="InterPro"/>
</dbReference>
<dbReference type="InterPro" id="IPR012967">
    <property type="entry name" value="COMT_dimerisation"/>
</dbReference>
<dbReference type="InterPro" id="IPR036388">
    <property type="entry name" value="WH-like_DNA-bd_sf"/>
</dbReference>
<reference evidence="2" key="2">
    <citation type="submission" date="2021-12" db="EMBL/GenBank/DDBJ databases">
        <title>Resequencing data analysis of finger millet.</title>
        <authorList>
            <person name="Hatakeyama M."/>
            <person name="Aluri S."/>
            <person name="Balachadran M.T."/>
            <person name="Sivarajan S.R."/>
            <person name="Poveda L."/>
            <person name="Shimizu-Inatsugi R."/>
            <person name="Schlapbach R."/>
            <person name="Sreeman S.M."/>
            <person name="Shimizu K.K."/>
        </authorList>
    </citation>
    <scope>NUCLEOTIDE SEQUENCE</scope>
</reference>
<dbReference type="SUPFAM" id="SSF46785">
    <property type="entry name" value="Winged helix' DNA-binding domain"/>
    <property type="match status" value="1"/>
</dbReference>
<name>A0AAV5DJS4_ELECO</name>
<protein>
    <recommendedName>
        <fullName evidence="1">O-methyltransferase dimerisation domain-containing protein</fullName>
    </recommendedName>
</protein>
<dbReference type="InterPro" id="IPR036390">
    <property type="entry name" value="WH_DNA-bd_sf"/>
</dbReference>
<evidence type="ECO:0000259" key="1">
    <source>
        <dbReference type="Pfam" id="PF08100"/>
    </source>
</evidence>